<dbReference type="Proteomes" id="UP000019087">
    <property type="component" value="Chromosome"/>
</dbReference>
<feature type="coiled-coil region" evidence="1">
    <location>
        <begin position="5"/>
        <end position="39"/>
    </location>
</feature>
<evidence type="ECO:0000256" key="1">
    <source>
        <dbReference type="SAM" id="Coils"/>
    </source>
</evidence>
<dbReference type="EMBL" id="CP002697">
    <property type="protein sequence ID" value="AHG60052.1"/>
    <property type="molecule type" value="Genomic_DNA"/>
</dbReference>
<evidence type="ECO:0000313" key="3">
    <source>
        <dbReference type="Proteomes" id="UP000019087"/>
    </source>
</evidence>
<dbReference type="PATRIC" id="fig|1009856.3.peg.327"/>
<protein>
    <submittedName>
        <fullName evidence="2">Flgn</fullName>
    </submittedName>
</protein>
<evidence type="ECO:0000313" key="2">
    <source>
        <dbReference type="EMBL" id="AHG60052.1"/>
    </source>
</evidence>
<dbReference type="Pfam" id="PF05130">
    <property type="entry name" value="FlgN"/>
    <property type="match status" value="1"/>
</dbReference>
<name>W0P3M7_BUCMP</name>
<sequence>MLFNIKNINSEMKILINIIKKIEANLSSLEVLMNQEHKNLLNPDSNMNELKFIIKKKEHFLKQFLELSKERAFFEKKNNIFLPYKEHHELKKYSILIFKKSCLLKKINIQNKILLNKKFYFNQYFLELFLSDRKCITYNLSGNLEY</sequence>
<keyword evidence="1" id="KW-0175">Coiled coil</keyword>
<organism evidence="2 3">
    <name type="scientific">Buchnera aphidicola str. USDA</name>
    <name type="common">Myzus persicae</name>
    <dbReference type="NCBI Taxonomy" id="1009856"/>
    <lineage>
        <taxon>Bacteria</taxon>
        <taxon>Pseudomonadati</taxon>
        <taxon>Pseudomonadota</taxon>
        <taxon>Gammaproteobacteria</taxon>
        <taxon>Enterobacterales</taxon>
        <taxon>Erwiniaceae</taxon>
        <taxon>Buchnera</taxon>
    </lineage>
</organism>
<dbReference type="HOGENOM" id="CLU_1881778_0_0_6"/>
<proteinExistence type="predicted"/>
<accession>W0P3M7</accession>
<gene>
    <name evidence="2" type="primary">flgn</name>
    <name evidence="2" type="ORF">BUMPUSDA_CDS00261</name>
</gene>
<dbReference type="InterPro" id="IPR007809">
    <property type="entry name" value="FlgN-like"/>
</dbReference>
<reference evidence="2 3" key="1">
    <citation type="journal article" date="2013" name="BMC Genomics">
        <title>Comparative analysis of genome sequences from four strains of the Buchnera aphidicola Mp endosymbion of the green peach aphid, Myzus persicae.</title>
        <authorList>
            <person name="Jiang Z."/>
            <person name="Jones D.H."/>
            <person name="Khuri S."/>
            <person name="Tsinoremas N.F."/>
            <person name="Wyss T."/>
            <person name="Jander G."/>
            <person name="Wilson A.C."/>
        </authorList>
    </citation>
    <scope>NUCLEOTIDE SEQUENCE [LARGE SCALE GENOMIC DNA]</scope>
    <source>
        <strain evidence="3">str. USDA (Myzus persicae)</strain>
    </source>
</reference>
<dbReference type="GO" id="GO:0044780">
    <property type="term" value="P:bacterial-type flagellum assembly"/>
    <property type="evidence" value="ECO:0007669"/>
    <property type="project" value="InterPro"/>
</dbReference>
<dbReference type="AlphaFoldDB" id="W0P3M7"/>
<dbReference type="KEGG" id="bapu:BUMPUSDA_CDS00261"/>